<feature type="region of interest" description="Disordered" evidence="1">
    <location>
        <begin position="283"/>
        <end position="302"/>
    </location>
</feature>
<dbReference type="InterPro" id="IPR000008">
    <property type="entry name" value="C2_dom"/>
</dbReference>
<evidence type="ECO:0000259" key="2">
    <source>
        <dbReference type="PROSITE" id="PS50004"/>
    </source>
</evidence>
<dbReference type="CDD" id="cd04051">
    <property type="entry name" value="C2_SRC2_like"/>
    <property type="match status" value="1"/>
</dbReference>
<feature type="region of interest" description="Disordered" evidence="1">
    <location>
        <begin position="363"/>
        <end position="388"/>
    </location>
</feature>
<dbReference type="PANTHER" id="PTHR34355:SF10">
    <property type="entry name" value="JOSEPHIN-LIKE PROTEIN"/>
    <property type="match status" value="1"/>
</dbReference>
<dbReference type="EMBL" id="JAGKQM010000015">
    <property type="protein sequence ID" value="KAH0876825.1"/>
    <property type="molecule type" value="Genomic_DNA"/>
</dbReference>
<accession>A0ABQ7Z9C5</accession>
<feature type="region of interest" description="Disordered" evidence="1">
    <location>
        <begin position="433"/>
        <end position="465"/>
    </location>
</feature>
<feature type="region of interest" description="Disordered" evidence="1">
    <location>
        <begin position="130"/>
        <end position="183"/>
    </location>
</feature>
<gene>
    <name evidence="3" type="ORF">HID58_064219</name>
</gene>
<proteinExistence type="predicted"/>
<organism evidence="3 4">
    <name type="scientific">Brassica napus</name>
    <name type="common">Rape</name>
    <dbReference type="NCBI Taxonomy" id="3708"/>
    <lineage>
        <taxon>Eukaryota</taxon>
        <taxon>Viridiplantae</taxon>
        <taxon>Streptophyta</taxon>
        <taxon>Embryophyta</taxon>
        <taxon>Tracheophyta</taxon>
        <taxon>Spermatophyta</taxon>
        <taxon>Magnoliopsida</taxon>
        <taxon>eudicotyledons</taxon>
        <taxon>Gunneridae</taxon>
        <taxon>Pentapetalae</taxon>
        <taxon>rosids</taxon>
        <taxon>malvids</taxon>
        <taxon>Brassicales</taxon>
        <taxon>Brassicaceae</taxon>
        <taxon>Brassiceae</taxon>
        <taxon>Brassica</taxon>
    </lineage>
</organism>
<dbReference type="Proteomes" id="UP000824890">
    <property type="component" value="Unassembled WGS sequence"/>
</dbReference>
<feature type="compositionally biased region" description="Basic and acidic residues" evidence="1">
    <location>
        <begin position="288"/>
        <end position="301"/>
    </location>
</feature>
<dbReference type="PANTHER" id="PTHR34355">
    <property type="entry name" value="JOSEPHIN-LIKE PROTEIN"/>
    <property type="match status" value="1"/>
</dbReference>
<protein>
    <recommendedName>
        <fullName evidence="2">C2 domain-containing protein</fullName>
    </recommendedName>
</protein>
<keyword evidence="4" id="KW-1185">Reference proteome</keyword>
<name>A0ABQ7Z9C5_BRANA</name>
<evidence type="ECO:0000313" key="4">
    <source>
        <dbReference type="Proteomes" id="UP000824890"/>
    </source>
</evidence>
<feature type="domain" description="C2" evidence="2">
    <location>
        <begin position="1"/>
        <end position="107"/>
    </location>
</feature>
<dbReference type="SUPFAM" id="SSF49562">
    <property type="entry name" value="C2 domain (Calcium/lipid-binding domain, CaLB)"/>
    <property type="match status" value="1"/>
</dbReference>
<dbReference type="InterPro" id="IPR035892">
    <property type="entry name" value="C2_domain_sf"/>
</dbReference>
<sequence>MAASSEPLDLVVTVVSAKHLKNVNWRNGDLKPYVVLYLDSDHRVSTRSDDSAKPVWNERITLPLTRSVHESVLNVEILHSDAAKTLVGSVRFPLVRLVDSEGAMVPESISSLELLRPSGRTQGKIRLKLAIKERPIPPPQRPQSQPRDYYSAPQGNHYYSPSPPPAPITSPYREFSPSPSPSPSPYPFTDHYYSGFYYPPPPPRSMYDRASNYGQPPAPVDLPLAPPRFPQPNGPSAPVEAFQMNEYKPQVGSRLSSYGVPSGPSAPVDYSPYDHRQLQKTMGGLSLEEERGAAERSESDFGARPPSYSYGREYRRECSAIIRFYLRVGVWLVKVFSYVLQFYRIFSQPQTREWNLPIHKSTGTKRISTSTRPVPRDASVNQSAIKGPHGGKIPGCTTSCRLRLPRKTEVTAARMIKQLGCKFAKGLRLVVMRKKRKSSPSKGSSSFSSGRSQPSIMPLSNESHRSEAIEDCIEFINSSSSFNRSNSTC</sequence>
<comment type="caution">
    <text evidence="3">The sequence shown here is derived from an EMBL/GenBank/DDBJ whole genome shotgun (WGS) entry which is preliminary data.</text>
</comment>
<dbReference type="SMART" id="SM00239">
    <property type="entry name" value="C2"/>
    <property type="match status" value="1"/>
</dbReference>
<reference evidence="3 4" key="1">
    <citation type="submission" date="2021-05" db="EMBL/GenBank/DDBJ databases">
        <title>Genome Assembly of Synthetic Allotetraploid Brassica napus Reveals Homoeologous Exchanges between Subgenomes.</title>
        <authorList>
            <person name="Davis J.T."/>
        </authorList>
    </citation>
    <scope>NUCLEOTIDE SEQUENCE [LARGE SCALE GENOMIC DNA]</scope>
    <source>
        <strain evidence="4">cv. Da-Ae</strain>
        <tissue evidence="3">Seedling</tissue>
    </source>
</reference>
<dbReference type="Gene3D" id="2.60.40.150">
    <property type="entry name" value="C2 domain"/>
    <property type="match status" value="1"/>
</dbReference>
<dbReference type="PROSITE" id="PS50004">
    <property type="entry name" value="C2"/>
    <property type="match status" value="1"/>
</dbReference>
<dbReference type="Pfam" id="PF00168">
    <property type="entry name" value="C2"/>
    <property type="match status" value="1"/>
</dbReference>
<feature type="compositionally biased region" description="Low complexity" evidence="1">
    <location>
        <begin position="440"/>
        <end position="455"/>
    </location>
</feature>
<evidence type="ECO:0000313" key="3">
    <source>
        <dbReference type="EMBL" id="KAH0876825.1"/>
    </source>
</evidence>
<dbReference type="InterPro" id="IPR044750">
    <property type="entry name" value="C2_SRC2/BAP"/>
</dbReference>
<evidence type="ECO:0000256" key="1">
    <source>
        <dbReference type="SAM" id="MobiDB-lite"/>
    </source>
</evidence>